<comment type="caution">
    <text evidence="2">The sequence shown here is derived from an EMBL/GenBank/DDBJ whole genome shotgun (WGS) entry which is preliminary data.</text>
</comment>
<evidence type="ECO:0000313" key="2">
    <source>
        <dbReference type="EMBL" id="GCL41856.1"/>
    </source>
</evidence>
<dbReference type="InterPro" id="IPR027417">
    <property type="entry name" value="P-loop_NTPase"/>
</dbReference>
<sequence>MSFPTYRVLINSLPKSGTHLLAKAIEILGYQEHFDHENHDSSPIPWFLNYREVRKKLSDEEKLTSTEYSNEKISIGALTPCYVNVATLRNWLDTIPEKKYILGHIPWTPVLSSVLSEIKYHHLFIIRDPRAVVASSIPFILDTGKMPSSHFLEDDLQIMSSIERLKFLLEGGYAPKAGLKINNFAAVYRSMLAWRNEPNCLFTNFEDLVGEQGGGTGEKQINVVKKIANYLEIPFDENIYSQLTEIYSPAARTFRTGKIDKWKDSLDAESIEYLVEYCKPLCQEAGYDI</sequence>
<feature type="domain" description="Sulfotransferase" evidence="1">
    <location>
        <begin position="7"/>
        <end position="283"/>
    </location>
</feature>
<dbReference type="Gene3D" id="3.40.50.300">
    <property type="entry name" value="P-loop containing nucleotide triphosphate hydrolases"/>
    <property type="match status" value="1"/>
</dbReference>
<evidence type="ECO:0000313" key="3">
    <source>
        <dbReference type="Proteomes" id="UP000299367"/>
    </source>
</evidence>
<proteinExistence type="predicted"/>
<gene>
    <name evidence="2" type="ORF">NIES80_15540</name>
</gene>
<dbReference type="RefSeq" id="WP_137907535.1">
    <property type="nucleotide sequence ID" value="NZ_BJCF01000013.1"/>
</dbReference>
<dbReference type="Pfam" id="PF00685">
    <property type="entry name" value="Sulfotransfer_1"/>
    <property type="match status" value="1"/>
</dbReference>
<dbReference type="InterPro" id="IPR000863">
    <property type="entry name" value="Sulfotransferase_dom"/>
</dbReference>
<organism evidence="2 3">
    <name type="scientific">Dolichospermum planctonicum</name>
    <dbReference type="NCBI Taxonomy" id="136072"/>
    <lineage>
        <taxon>Bacteria</taxon>
        <taxon>Bacillati</taxon>
        <taxon>Cyanobacteriota</taxon>
        <taxon>Cyanophyceae</taxon>
        <taxon>Nostocales</taxon>
        <taxon>Aphanizomenonaceae</taxon>
        <taxon>Dolichospermum</taxon>
    </lineage>
</organism>
<name>A0A480AD00_9CYAN</name>
<dbReference type="Proteomes" id="UP000299367">
    <property type="component" value="Unassembled WGS sequence"/>
</dbReference>
<dbReference type="OrthoDB" id="570215at2"/>
<reference evidence="3" key="1">
    <citation type="submission" date="2019-02" db="EMBL/GenBank/DDBJ databases">
        <title>Draft genome sequence of Dolichospermum planctonicum NIES-80.</title>
        <authorList>
            <person name="Yamaguchi H."/>
            <person name="Suzuki S."/>
            <person name="Kawachi M."/>
        </authorList>
    </citation>
    <scope>NUCLEOTIDE SEQUENCE [LARGE SCALE GENOMIC DNA]</scope>
    <source>
        <strain evidence="3">NIES-80</strain>
    </source>
</reference>
<protein>
    <recommendedName>
        <fullName evidence="1">Sulfotransferase domain-containing protein</fullName>
    </recommendedName>
</protein>
<dbReference type="SUPFAM" id="SSF52540">
    <property type="entry name" value="P-loop containing nucleoside triphosphate hydrolases"/>
    <property type="match status" value="1"/>
</dbReference>
<evidence type="ECO:0000259" key="1">
    <source>
        <dbReference type="Pfam" id="PF00685"/>
    </source>
</evidence>
<accession>A0A480AD00</accession>
<dbReference type="GO" id="GO:0008146">
    <property type="term" value="F:sulfotransferase activity"/>
    <property type="evidence" value="ECO:0007669"/>
    <property type="project" value="InterPro"/>
</dbReference>
<dbReference type="EMBL" id="BJCF01000013">
    <property type="protein sequence ID" value="GCL41856.1"/>
    <property type="molecule type" value="Genomic_DNA"/>
</dbReference>
<dbReference type="AlphaFoldDB" id="A0A480AD00"/>